<evidence type="ECO:0000313" key="3">
    <source>
        <dbReference type="Proteomes" id="UP000317178"/>
    </source>
</evidence>
<dbReference type="Proteomes" id="UP000317178">
    <property type="component" value="Chromosome"/>
</dbReference>
<organism evidence="2 3">
    <name type="scientific">Polystyrenella longa</name>
    <dbReference type="NCBI Taxonomy" id="2528007"/>
    <lineage>
        <taxon>Bacteria</taxon>
        <taxon>Pseudomonadati</taxon>
        <taxon>Planctomycetota</taxon>
        <taxon>Planctomycetia</taxon>
        <taxon>Planctomycetales</taxon>
        <taxon>Planctomycetaceae</taxon>
        <taxon>Polystyrenella</taxon>
    </lineage>
</organism>
<evidence type="ECO:0000256" key="1">
    <source>
        <dbReference type="SAM" id="SignalP"/>
    </source>
</evidence>
<feature type="chain" id="PRO_5022011053" evidence="1">
    <location>
        <begin position="26"/>
        <end position="163"/>
    </location>
</feature>
<feature type="signal peptide" evidence="1">
    <location>
        <begin position="1"/>
        <end position="25"/>
    </location>
</feature>
<gene>
    <name evidence="2" type="ORF">Pla110_26880</name>
</gene>
<keyword evidence="3" id="KW-1185">Reference proteome</keyword>
<name>A0A518CP04_9PLAN</name>
<keyword evidence="1" id="KW-0732">Signal</keyword>
<dbReference type="EMBL" id="CP036281">
    <property type="protein sequence ID" value="QDU80952.1"/>
    <property type="molecule type" value="Genomic_DNA"/>
</dbReference>
<dbReference type="OrthoDB" id="215533at2"/>
<sequence precursor="true">MPRLELKLAMLTGMILSVWSLTAQAADQVVYRPTQPVPISRMQTVSQPIPHHIDGPPSQMGGVHTASDGYPYLNAPLYPSPSPFVPARVGSTVITNQAMDPHEMLYPHRYRAMYGPYSYRVHGGWIWTPFGIHSQEHWKLQGTMVDVKYHSEISPFALFHPKW</sequence>
<dbReference type="AlphaFoldDB" id="A0A518CP04"/>
<reference evidence="2 3" key="1">
    <citation type="submission" date="2019-02" db="EMBL/GenBank/DDBJ databases">
        <title>Deep-cultivation of Planctomycetes and their phenomic and genomic characterization uncovers novel biology.</title>
        <authorList>
            <person name="Wiegand S."/>
            <person name="Jogler M."/>
            <person name="Boedeker C."/>
            <person name="Pinto D."/>
            <person name="Vollmers J."/>
            <person name="Rivas-Marin E."/>
            <person name="Kohn T."/>
            <person name="Peeters S.H."/>
            <person name="Heuer A."/>
            <person name="Rast P."/>
            <person name="Oberbeckmann S."/>
            <person name="Bunk B."/>
            <person name="Jeske O."/>
            <person name="Meyerdierks A."/>
            <person name="Storesund J.E."/>
            <person name="Kallscheuer N."/>
            <person name="Luecker S."/>
            <person name="Lage O.M."/>
            <person name="Pohl T."/>
            <person name="Merkel B.J."/>
            <person name="Hornburger P."/>
            <person name="Mueller R.-W."/>
            <person name="Bruemmer F."/>
            <person name="Labrenz M."/>
            <person name="Spormann A.M."/>
            <person name="Op den Camp H."/>
            <person name="Overmann J."/>
            <person name="Amann R."/>
            <person name="Jetten M.S.M."/>
            <person name="Mascher T."/>
            <person name="Medema M.H."/>
            <person name="Devos D.P."/>
            <person name="Kaster A.-K."/>
            <person name="Ovreas L."/>
            <person name="Rohde M."/>
            <person name="Galperin M.Y."/>
            <person name="Jogler C."/>
        </authorList>
    </citation>
    <scope>NUCLEOTIDE SEQUENCE [LARGE SCALE GENOMIC DNA]</scope>
    <source>
        <strain evidence="2 3">Pla110</strain>
    </source>
</reference>
<evidence type="ECO:0000313" key="2">
    <source>
        <dbReference type="EMBL" id="QDU80952.1"/>
    </source>
</evidence>
<accession>A0A518CP04</accession>
<proteinExistence type="predicted"/>
<dbReference type="RefSeq" id="WP_144996181.1">
    <property type="nucleotide sequence ID" value="NZ_CP036281.1"/>
</dbReference>
<dbReference type="KEGG" id="plon:Pla110_26880"/>
<protein>
    <submittedName>
        <fullName evidence="2">Uncharacterized protein</fullName>
    </submittedName>
</protein>